<dbReference type="InterPro" id="IPR007219">
    <property type="entry name" value="XnlR_reg_dom"/>
</dbReference>
<dbReference type="GO" id="GO:0008270">
    <property type="term" value="F:zinc ion binding"/>
    <property type="evidence" value="ECO:0007669"/>
    <property type="project" value="InterPro"/>
</dbReference>
<keyword evidence="2" id="KW-0479">Metal-binding</keyword>
<evidence type="ECO:0000313" key="10">
    <source>
        <dbReference type="Proteomes" id="UP001152592"/>
    </source>
</evidence>
<keyword evidence="5" id="KW-0804">Transcription</keyword>
<dbReference type="GO" id="GO:0045944">
    <property type="term" value="P:positive regulation of transcription by RNA polymerase II"/>
    <property type="evidence" value="ECO:0007669"/>
    <property type="project" value="TreeGrafter"/>
</dbReference>
<dbReference type="OrthoDB" id="6220758at2759"/>
<dbReference type="EMBL" id="CAJVPD010000271">
    <property type="protein sequence ID" value="CAG8415212.1"/>
    <property type="molecule type" value="Genomic_DNA"/>
</dbReference>
<dbReference type="SUPFAM" id="SSF57701">
    <property type="entry name" value="Zn2/Cys6 DNA-binding domain"/>
    <property type="match status" value="1"/>
</dbReference>
<dbReference type="InterPro" id="IPR001138">
    <property type="entry name" value="Zn2Cys6_DnaBD"/>
</dbReference>
<reference evidence="9" key="1">
    <citation type="submission" date="2021-07" db="EMBL/GenBank/DDBJ databases">
        <authorList>
            <person name="Branca A.L. A."/>
        </authorList>
    </citation>
    <scope>NUCLEOTIDE SEQUENCE</scope>
</reference>
<dbReference type="Pfam" id="PF00172">
    <property type="entry name" value="Zn_clus"/>
    <property type="match status" value="1"/>
</dbReference>
<dbReference type="GO" id="GO:0005634">
    <property type="term" value="C:nucleus"/>
    <property type="evidence" value="ECO:0007669"/>
    <property type="project" value="UniProtKB-SubCell"/>
</dbReference>
<dbReference type="InterPro" id="IPR036864">
    <property type="entry name" value="Zn2-C6_fun-type_DNA-bd_sf"/>
</dbReference>
<protein>
    <recommendedName>
        <fullName evidence="8">Xylanolytic transcriptional activator regulatory domain-containing protein</fullName>
    </recommendedName>
</protein>
<organism evidence="9 10">
    <name type="scientific">Penicillium salamii</name>
    <dbReference type="NCBI Taxonomy" id="1612424"/>
    <lineage>
        <taxon>Eukaryota</taxon>
        <taxon>Fungi</taxon>
        <taxon>Dikarya</taxon>
        <taxon>Ascomycota</taxon>
        <taxon>Pezizomycotina</taxon>
        <taxon>Eurotiomycetes</taxon>
        <taxon>Eurotiomycetidae</taxon>
        <taxon>Eurotiales</taxon>
        <taxon>Aspergillaceae</taxon>
        <taxon>Penicillium</taxon>
    </lineage>
</organism>
<evidence type="ECO:0000256" key="5">
    <source>
        <dbReference type="ARBA" id="ARBA00023163"/>
    </source>
</evidence>
<comment type="caution">
    <text evidence="9">The sequence shown here is derived from an EMBL/GenBank/DDBJ whole genome shotgun (WGS) entry which is preliminary data.</text>
</comment>
<evidence type="ECO:0000256" key="2">
    <source>
        <dbReference type="ARBA" id="ARBA00022723"/>
    </source>
</evidence>
<feature type="transmembrane region" description="Helical" evidence="7">
    <location>
        <begin position="573"/>
        <end position="592"/>
    </location>
</feature>
<keyword evidence="7" id="KW-0812">Transmembrane</keyword>
<keyword evidence="4" id="KW-0238">DNA-binding</keyword>
<dbReference type="GO" id="GO:0043565">
    <property type="term" value="F:sequence-specific DNA binding"/>
    <property type="evidence" value="ECO:0007669"/>
    <property type="project" value="TreeGrafter"/>
</dbReference>
<evidence type="ECO:0000256" key="1">
    <source>
        <dbReference type="ARBA" id="ARBA00004123"/>
    </source>
</evidence>
<evidence type="ECO:0000256" key="3">
    <source>
        <dbReference type="ARBA" id="ARBA00023015"/>
    </source>
</evidence>
<accession>A0A9W4JQK6</accession>
<feature type="domain" description="Xylanolytic transcriptional activator regulatory" evidence="8">
    <location>
        <begin position="341"/>
        <end position="415"/>
    </location>
</feature>
<gene>
    <name evidence="9" type="ORF">PSALAMII_LOCUS9132</name>
</gene>
<dbReference type="Proteomes" id="UP001152592">
    <property type="component" value="Unassembled WGS sequence"/>
</dbReference>
<dbReference type="SMART" id="SM00906">
    <property type="entry name" value="Fungal_trans"/>
    <property type="match status" value="1"/>
</dbReference>
<sequence length="745" mass="83421">MQAVTFISPGHFCHTDGEPSKKLRCSGTLPCSLCLRSGADCEYNAEYTRGKKTDIPLLDQREFISPKSPSAARGQSLPNVNIRALDSGQPLLERSVFSTDERSLPASASPIQIQVRNTDHEGASFSLDLDSTQELSNSRLPNPHLAALQGEEHGVISSRTSPERDQTDLEGHYVGPSSGVSFLLRVQKRIHENVTVFSNGPIFNFGDAPLPRHDPHFLVLPPKDEAKVLVRRYFDFAFPTHRFLHQSTVEGWLESFYSDVHGPENTMSQAIKALLLMVMAQGKQYLAEQDSIVAQSVKSNVYFAASENHLLSETGSVSLASIQARLAQCFYLLSESRVNHCWSLFGTTGRLALAIGLHRRWRREAINDHVESECRKRVFWCAYSLDIYLSAALGRPKIFHDEDIDQHLPTCASDSQITRSAILPNLSHGQNIMLAPVFHAKLVRVISGILKDLYGLQQKNVETQTVIAQKYGAELADWRSGIGPFLETPNIELLQATYQRQYNVLNFAFAHAEILLYRPFLLRNLASLGRRSGPKHSQLQQDIQANIERCLHAASRIVGLFKELCRSKKMYRFFWFTHYYVFCAIVILYVYVIQSRSSPAEGLLQYLQTGEEAQGELAKCGAQASFPQRYVVVLEELRKEAMRLMEQSSARTENRDGVQEYHAEAGKPDTETALSHPAVHDPSTHSDTFANELGDSSAGWITNFAQDHSPASYLADMTGWGEFDSLVLTGLGELSHIFPDNDDQY</sequence>
<dbReference type="AlphaFoldDB" id="A0A9W4JQK6"/>
<keyword evidence="6" id="KW-0539">Nucleus</keyword>
<evidence type="ECO:0000256" key="4">
    <source>
        <dbReference type="ARBA" id="ARBA00023125"/>
    </source>
</evidence>
<dbReference type="PANTHER" id="PTHR47540">
    <property type="entry name" value="THIAMINE REPRESSIBLE GENES REGULATORY PROTEIN THI5"/>
    <property type="match status" value="1"/>
</dbReference>
<comment type="subcellular location">
    <subcellularLocation>
        <location evidence="1">Nucleus</location>
    </subcellularLocation>
</comment>
<keyword evidence="7" id="KW-0472">Membrane</keyword>
<dbReference type="InterPro" id="IPR051711">
    <property type="entry name" value="Stress_Response_Reg"/>
</dbReference>
<dbReference type="PANTHER" id="PTHR47540:SF3">
    <property type="entry name" value="ZN(II)2CYS6 TRANSCRIPTION FACTOR (EUROFUNG)"/>
    <property type="match status" value="1"/>
</dbReference>
<evidence type="ECO:0000256" key="6">
    <source>
        <dbReference type="ARBA" id="ARBA00023242"/>
    </source>
</evidence>
<dbReference type="GO" id="GO:0000981">
    <property type="term" value="F:DNA-binding transcription factor activity, RNA polymerase II-specific"/>
    <property type="evidence" value="ECO:0007669"/>
    <property type="project" value="InterPro"/>
</dbReference>
<dbReference type="Gene3D" id="4.10.240.10">
    <property type="entry name" value="Zn(2)-C6 fungal-type DNA-binding domain"/>
    <property type="match status" value="1"/>
</dbReference>
<evidence type="ECO:0000256" key="7">
    <source>
        <dbReference type="SAM" id="Phobius"/>
    </source>
</evidence>
<dbReference type="CDD" id="cd00067">
    <property type="entry name" value="GAL4"/>
    <property type="match status" value="1"/>
</dbReference>
<dbReference type="CDD" id="cd12148">
    <property type="entry name" value="fungal_TF_MHR"/>
    <property type="match status" value="1"/>
</dbReference>
<evidence type="ECO:0000259" key="8">
    <source>
        <dbReference type="SMART" id="SM00906"/>
    </source>
</evidence>
<name>A0A9W4JQK6_9EURO</name>
<keyword evidence="7" id="KW-1133">Transmembrane helix</keyword>
<proteinExistence type="predicted"/>
<evidence type="ECO:0000313" key="9">
    <source>
        <dbReference type="EMBL" id="CAG8415212.1"/>
    </source>
</evidence>
<dbReference type="Pfam" id="PF04082">
    <property type="entry name" value="Fungal_trans"/>
    <property type="match status" value="1"/>
</dbReference>
<keyword evidence="3" id="KW-0805">Transcription regulation</keyword>
<dbReference type="GO" id="GO:0006351">
    <property type="term" value="P:DNA-templated transcription"/>
    <property type="evidence" value="ECO:0007669"/>
    <property type="project" value="InterPro"/>
</dbReference>